<feature type="compositionally biased region" description="Polar residues" evidence="1">
    <location>
        <begin position="138"/>
        <end position="147"/>
    </location>
</feature>
<feature type="region of interest" description="Disordered" evidence="1">
    <location>
        <begin position="122"/>
        <end position="184"/>
    </location>
</feature>
<gene>
    <name evidence="2" type="ORF">M747DRAFT_318864</name>
</gene>
<dbReference type="AlphaFoldDB" id="A0A370BM08"/>
<feature type="compositionally biased region" description="Polar residues" evidence="1">
    <location>
        <begin position="175"/>
        <end position="184"/>
    </location>
</feature>
<feature type="region of interest" description="Disordered" evidence="1">
    <location>
        <begin position="405"/>
        <end position="425"/>
    </location>
</feature>
<accession>A0A370BM08</accession>
<name>A0A370BM08_ASPNG</name>
<feature type="region of interest" description="Disordered" evidence="1">
    <location>
        <begin position="65"/>
        <end position="90"/>
    </location>
</feature>
<proteinExistence type="predicted"/>
<organism evidence="2 3">
    <name type="scientific">Aspergillus niger ATCC 13496</name>
    <dbReference type="NCBI Taxonomy" id="1353008"/>
    <lineage>
        <taxon>Eukaryota</taxon>
        <taxon>Fungi</taxon>
        <taxon>Dikarya</taxon>
        <taxon>Ascomycota</taxon>
        <taxon>Pezizomycotina</taxon>
        <taxon>Eurotiomycetes</taxon>
        <taxon>Eurotiomycetidae</taxon>
        <taxon>Eurotiales</taxon>
        <taxon>Aspergillaceae</taxon>
        <taxon>Aspergillus</taxon>
        <taxon>Aspergillus subgen. Circumdati</taxon>
    </lineage>
</organism>
<protein>
    <submittedName>
        <fullName evidence="2">Uncharacterized protein</fullName>
    </submittedName>
</protein>
<dbReference type="Proteomes" id="UP000253845">
    <property type="component" value="Unassembled WGS sequence"/>
</dbReference>
<evidence type="ECO:0000313" key="3">
    <source>
        <dbReference type="Proteomes" id="UP000253845"/>
    </source>
</evidence>
<sequence>MGLNHQTGTPLSLTMVQVYLPRLPTSLSFFNSFVARSAPPIIHLHLMLHTLADHPMFPPVEASIQKRQEKTKAHPDTLPEEGPVRSELEQRTEMNGVEVLAACRQEREGETQRRRSILAMLKGKHHQKIARHEEHQGESQTDQSKGKQPQREVPGEQVPDTPRSGVHVPTAIPTLGTTRAGSHQNPTLGLVEDAIIQVDHLQVKIVKSWQTIDTVLKAKTAGMPMIKSQVYALECRDMAETLYEYMSKGLKEMTSTRDQICEAFERDPDLQHHHQILWISAVKAETKAQDIMRLYKALAADINQTLGAYHMARSTAMMNRETFTHTKLKHIENAARERRPSRVPQTQSQESQYIARTVVPLTGPATPGYSGYPNPIAMDVQEGEEQSPDIPLVMEVPRFPLNLPPQKTVPKISDNIPTSAPNIDRPVCNEQKAEENTKQGRPGVLATKKMHIFRTASQPFFLLLSSVEEAL</sequence>
<reference evidence="2 3" key="1">
    <citation type="submission" date="2018-07" db="EMBL/GenBank/DDBJ databases">
        <title>Section-level genome sequencing of Aspergillus section Nigri to investigate inter- and intra-species variation.</title>
        <authorList>
            <consortium name="DOE Joint Genome Institute"/>
            <person name="Vesth T.C."/>
            <person name="Nybo J.L."/>
            <person name="Theobald S."/>
            <person name="Frisvad J.C."/>
            <person name="Larsen T.O."/>
            <person name="Nielsen K.F."/>
            <person name="Hoof J.B."/>
            <person name="Brandl J."/>
            <person name="Salamov A."/>
            <person name="Riley R."/>
            <person name="Gladden J.M."/>
            <person name="Phatale P."/>
            <person name="Nielsen M.T."/>
            <person name="Lyhne E.K."/>
            <person name="Kogle M.E."/>
            <person name="Strasser K."/>
            <person name="McDonnell E."/>
            <person name="Barry K."/>
            <person name="Clum A."/>
            <person name="Chen C."/>
            <person name="Nolan M."/>
            <person name="Sandor L."/>
            <person name="Kuo A."/>
            <person name="Lipzen A."/>
            <person name="Hainaut M."/>
            <person name="Drula E."/>
            <person name="Tsang A."/>
            <person name="Magnuson J.K."/>
            <person name="Henrissat B."/>
            <person name="Wiebenga A."/>
            <person name="Simmons B.A."/>
            <person name="Makela M.R."/>
            <person name="De vries R.P."/>
            <person name="Grigoriev I.V."/>
            <person name="Mortensen U.H."/>
            <person name="Baker S.E."/>
            <person name="Andersen M.R."/>
        </authorList>
    </citation>
    <scope>NUCLEOTIDE SEQUENCE [LARGE SCALE GENOMIC DNA]</scope>
    <source>
        <strain evidence="2 3">ATCC 13496</strain>
    </source>
</reference>
<dbReference type="VEuPathDB" id="FungiDB:M747DRAFT_318864"/>
<evidence type="ECO:0000256" key="1">
    <source>
        <dbReference type="SAM" id="MobiDB-lite"/>
    </source>
</evidence>
<evidence type="ECO:0000313" key="2">
    <source>
        <dbReference type="EMBL" id="RDH15200.1"/>
    </source>
</evidence>
<dbReference type="EMBL" id="KZ851952">
    <property type="protein sequence ID" value="RDH15200.1"/>
    <property type="molecule type" value="Genomic_DNA"/>
</dbReference>